<dbReference type="InterPro" id="IPR000577">
    <property type="entry name" value="Carb_kinase_FGGY"/>
</dbReference>
<evidence type="ECO:0000256" key="7">
    <source>
        <dbReference type="ARBA" id="ARBA00022798"/>
    </source>
</evidence>
<dbReference type="Pfam" id="PF02782">
    <property type="entry name" value="FGGY_C"/>
    <property type="match status" value="1"/>
</dbReference>
<dbReference type="STRING" id="1806994.A0A507BR84"/>
<dbReference type="PROSITE" id="PS00933">
    <property type="entry name" value="FGGY_KINASES_1"/>
    <property type="match status" value="1"/>
</dbReference>
<protein>
    <recommendedName>
        <fullName evidence="11">Probable glycerol kinase</fullName>
        <ecNumber evidence="3">2.7.1.30</ecNumber>
    </recommendedName>
    <alternativeName>
        <fullName evidence="9">ATP:glycerol 3-phosphotransferase</fullName>
    </alternativeName>
</protein>
<dbReference type="FunFam" id="3.30.420.40:FF:000108">
    <property type="entry name" value="Glycerol kinase, glycosomal"/>
    <property type="match status" value="1"/>
</dbReference>
<evidence type="ECO:0000256" key="8">
    <source>
        <dbReference type="ARBA" id="ARBA00022840"/>
    </source>
</evidence>
<dbReference type="CDD" id="cd07792">
    <property type="entry name" value="ASKHA_NBD_FGGY_GK1-3-like"/>
    <property type="match status" value="1"/>
</dbReference>
<dbReference type="EMBL" id="QEAO01000104">
    <property type="protein sequence ID" value="TPX30068.1"/>
    <property type="molecule type" value="Genomic_DNA"/>
</dbReference>
<keyword evidence="4 12" id="KW-0808">Transferase</keyword>
<evidence type="ECO:0000259" key="14">
    <source>
        <dbReference type="Pfam" id="PF02782"/>
    </source>
</evidence>
<keyword evidence="6 12" id="KW-0418">Kinase</keyword>
<evidence type="ECO:0000313" key="15">
    <source>
        <dbReference type="EMBL" id="TPX30068.1"/>
    </source>
</evidence>
<dbReference type="EC" id="2.7.1.30" evidence="3"/>
<dbReference type="InterPro" id="IPR005999">
    <property type="entry name" value="Glycerol_kin"/>
</dbReference>
<proteinExistence type="inferred from homology"/>
<evidence type="ECO:0000256" key="11">
    <source>
        <dbReference type="ARBA" id="ARBA00071571"/>
    </source>
</evidence>
<dbReference type="InterPro" id="IPR018485">
    <property type="entry name" value="FGGY_C"/>
</dbReference>
<keyword evidence="7" id="KW-0319">Glycerol metabolism</keyword>
<evidence type="ECO:0000256" key="10">
    <source>
        <dbReference type="ARBA" id="ARBA00052101"/>
    </source>
</evidence>
<comment type="pathway">
    <text evidence="1">Polyol metabolism; glycerol degradation via glycerol kinase pathway; sn-glycerol 3-phosphate from glycerol: step 1/1.</text>
</comment>
<evidence type="ECO:0000256" key="5">
    <source>
        <dbReference type="ARBA" id="ARBA00022741"/>
    </source>
</evidence>
<comment type="similarity">
    <text evidence="2 12">Belongs to the FGGY kinase family.</text>
</comment>
<dbReference type="Proteomes" id="UP000319731">
    <property type="component" value="Unassembled WGS sequence"/>
</dbReference>
<dbReference type="SUPFAM" id="SSF53067">
    <property type="entry name" value="Actin-like ATPase domain"/>
    <property type="match status" value="2"/>
</dbReference>
<evidence type="ECO:0000256" key="12">
    <source>
        <dbReference type="RuleBase" id="RU003733"/>
    </source>
</evidence>
<dbReference type="GO" id="GO:0006641">
    <property type="term" value="P:triglyceride metabolic process"/>
    <property type="evidence" value="ECO:0007669"/>
    <property type="project" value="TreeGrafter"/>
</dbReference>
<evidence type="ECO:0000313" key="16">
    <source>
        <dbReference type="Proteomes" id="UP000319731"/>
    </source>
</evidence>
<evidence type="ECO:0000256" key="2">
    <source>
        <dbReference type="ARBA" id="ARBA00009156"/>
    </source>
</evidence>
<keyword evidence="8" id="KW-0067">ATP-binding</keyword>
<dbReference type="GO" id="GO:0005739">
    <property type="term" value="C:mitochondrion"/>
    <property type="evidence" value="ECO:0007669"/>
    <property type="project" value="TreeGrafter"/>
</dbReference>
<dbReference type="InterPro" id="IPR042018">
    <property type="entry name" value="GK1-3_metazoan-type"/>
</dbReference>
<reference evidence="15 16" key="1">
    <citation type="journal article" date="2019" name="Sci. Rep.">
        <title>Comparative genomics of chytrid fungi reveal insights into the obligate biotrophic and pathogenic lifestyle of Synchytrium endobioticum.</title>
        <authorList>
            <person name="van de Vossenberg B.T.L.H."/>
            <person name="Warris S."/>
            <person name="Nguyen H.D.T."/>
            <person name="van Gent-Pelzer M.P.E."/>
            <person name="Joly D.L."/>
            <person name="van de Geest H.C."/>
            <person name="Bonants P.J.M."/>
            <person name="Smith D.S."/>
            <person name="Levesque C.A."/>
            <person name="van der Lee T.A.J."/>
        </authorList>
    </citation>
    <scope>NUCLEOTIDE SEQUENCE [LARGE SCALE GENOMIC DNA]</scope>
    <source>
        <strain evidence="15 16">JEL517</strain>
    </source>
</reference>
<dbReference type="PROSITE" id="PS00445">
    <property type="entry name" value="FGGY_KINASES_2"/>
    <property type="match status" value="1"/>
</dbReference>
<name>A0A507BR84_9FUNG</name>
<evidence type="ECO:0000256" key="3">
    <source>
        <dbReference type="ARBA" id="ARBA00012099"/>
    </source>
</evidence>
<organism evidence="15 16">
    <name type="scientific">Synchytrium microbalum</name>
    <dbReference type="NCBI Taxonomy" id="1806994"/>
    <lineage>
        <taxon>Eukaryota</taxon>
        <taxon>Fungi</taxon>
        <taxon>Fungi incertae sedis</taxon>
        <taxon>Chytridiomycota</taxon>
        <taxon>Chytridiomycota incertae sedis</taxon>
        <taxon>Chytridiomycetes</taxon>
        <taxon>Synchytriales</taxon>
        <taxon>Synchytriaceae</taxon>
        <taxon>Synchytrium</taxon>
    </lineage>
</organism>
<dbReference type="GeneID" id="42007494"/>
<dbReference type="FunFam" id="3.30.420.40:FF:000177">
    <property type="entry name" value="Glycerol kinase"/>
    <property type="match status" value="1"/>
</dbReference>
<dbReference type="UniPathway" id="UPA00618">
    <property type="reaction ID" value="UER00672"/>
</dbReference>
<sequence length="510" mass="55544">MASSSNFLLGAIDQGTSSTRFIVFDQNGKNVAHHQTEFPQIYPRAGWAEHDPLVILETVTRCIEKTFTKLEAQGYHRSDVKGIGITNQRETTVVWDKRTGKPLHNAIVWLDARTAPTVEALAEATPNGKTDYWQPICGLPLSTYFSGVKLRWLLDHVPLVESAMKNETLMFGTVDSWLIYNLTGGVNGGVHVTDVTNASRTMLMSLKTLDWDDSICRFFGISKSILPKIVSSAEVYGVMASGPLKGVPVGGCLGDQQAALVGQRCFEIGQVKNTYGTGCFMLFNTGSTPVISRNGLLTTVGYQLGKDSPVIYALEGSIQIAGAAIKWLRDNLGIIKESAEINELAGEVEDTAGVYFVPAFGGLFAPYWRDDARGTIVGLTQYSTKQHLARATLEAMCFQSREVIDAMNEDSGQDLKLLKVDGGASNSDICMQIQADLLGIPVERPKMRESTALGAAIAAGLAVKLWKSIDDVVMSDGSDLFMPKISSEERETRLAEWKKAVSKSLGWATR</sequence>
<evidence type="ECO:0000256" key="9">
    <source>
        <dbReference type="ARBA" id="ARBA00043149"/>
    </source>
</evidence>
<dbReference type="Pfam" id="PF00370">
    <property type="entry name" value="FGGY_N"/>
    <property type="match status" value="1"/>
</dbReference>
<dbReference type="InterPro" id="IPR018484">
    <property type="entry name" value="FGGY_N"/>
</dbReference>
<comment type="catalytic activity">
    <reaction evidence="10">
        <text>glycerol + ATP = sn-glycerol 3-phosphate + ADP + H(+)</text>
        <dbReference type="Rhea" id="RHEA:21644"/>
        <dbReference type="ChEBI" id="CHEBI:15378"/>
        <dbReference type="ChEBI" id="CHEBI:17754"/>
        <dbReference type="ChEBI" id="CHEBI:30616"/>
        <dbReference type="ChEBI" id="CHEBI:57597"/>
        <dbReference type="ChEBI" id="CHEBI:456216"/>
        <dbReference type="EC" id="2.7.1.30"/>
    </reaction>
</comment>
<dbReference type="PIRSF" id="PIRSF000538">
    <property type="entry name" value="GlpK"/>
    <property type="match status" value="1"/>
</dbReference>
<dbReference type="PANTHER" id="PTHR10196">
    <property type="entry name" value="SUGAR KINASE"/>
    <property type="match status" value="1"/>
</dbReference>
<accession>A0A507BR84</accession>
<dbReference type="InterPro" id="IPR018483">
    <property type="entry name" value="Carb_kinase_FGGY_CS"/>
</dbReference>
<evidence type="ECO:0000259" key="13">
    <source>
        <dbReference type="Pfam" id="PF00370"/>
    </source>
</evidence>
<dbReference type="GO" id="GO:0046167">
    <property type="term" value="P:glycerol-3-phosphate biosynthetic process"/>
    <property type="evidence" value="ECO:0007669"/>
    <property type="project" value="TreeGrafter"/>
</dbReference>
<feature type="domain" description="Carbohydrate kinase FGGY C-terminal" evidence="14">
    <location>
        <begin position="272"/>
        <end position="462"/>
    </location>
</feature>
<dbReference type="GO" id="GO:0019563">
    <property type="term" value="P:glycerol catabolic process"/>
    <property type="evidence" value="ECO:0007669"/>
    <property type="project" value="UniProtKB-UniPathway"/>
</dbReference>
<evidence type="ECO:0000256" key="1">
    <source>
        <dbReference type="ARBA" id="ARBA00005190"/>
    </source>
</evidence>
<dbReference type="NCBIfam" id="NF000756">
    <property type="entry name" value="PRK00047.1"/>
    <property type="match status" value="1"/>
</dbReference>
<dbReference type="NCBIfam" id="TIGR01311">
    <property type="entry name" value="glycerol_kin"/>
    <property type="match status" value="1"/>
</dbReference>
<feature type="domain" description="Carbohydrate kinase FGGY N-terminal" evidence="13">
    <location>
        <begin position="10"/>
        <end position="262"/>
    </location>
</feature>
<gene>
    <name evidence="15" type="primary">GUT1</name>
    <name evidence="15" type="ORF">SmJEL517_g06271</name>
</gene>
<keyword evidence="16" id="KW-1185">Reference proteome</keyword>
<comment type="caution">
    <text evidence="15">The sequence shown here is derived from an EMBL/GenBank/DDBJ whole genome shotgun (WGS) entry which is preliminary data.</text>
</comment>
<dbReference type="Gene3D" id="3.30.420.40">
    <property type="match status" value="2"/>
</dbReference>
<dbReference type="RefSeq" id="XP_031021828.1">
    <property type="nucleotide sequence ID" value="XM_031172197.1"/>
</dbReference>
<keyword evidence="5" id="KW-0547">Nucleotide-binding</keyword>
<dbReference type="GO" id="GO:0004370">
    <property type="term" value="F:glycerol kinase activity"/>
    <property type="evidence" value="ECO:0007669"/>
    <property type="project" value="UniProtKB-EC"/>
</dbReference>
<dbReference type="InterPro" id="IPR043129">
    <property type="entry name" value="ATPase_NBD"/>
</dbReference>
<dbReference type="GO" id="GO:0005524">
    <property type="term" value="F:ATP binding"/>
    <property type="evidence" value="ECO:0007669"/>
    <property type="project" value="UniProtKB-KW"/>
</dbReference>
<evidence type="ECO:0000256" key="6">
    <source>
        <dbReference type="ARBA" id="ARBA00022777"/>
    </source>
</evidence>
<evidence type="ECO:0000256" key="4">
    <source>
        <dbReference type="ARBA" id="ARBA00022679"/>
    </source>
</evidence>
<dbReference type="AlphaFoldDB" id="A0A507BR84"/>
<dbReference type="PANTHER" id="PTHR10196:SF69">
    <property type="entry name" value="GLYCEROL KINASE"/>
    <property type="match status" value="1"/>
</dbReference>
<dbReference type="OrthoDB" id="5422795at2759"/>